<organism evidence="1 2">
    <name type="scientific">Bacteroides nordii CL02T12C05</name>
    <dbReference type="NCBI Taxonomy" id="997884"/>
    <lineage>
        <taxon>Bacteria</taxon>
        <taxon>Pseudomonadati</taxon>
        <taxon>Bacteroidota</taxon>
        <taxon>Bacteroidia</taxon>
        <taxon>Bacteroidales</taxon>
        <taxon>Bacteroidaceae</taxon>
        <taxon>Bacteroides</taxon>
    </lineage>
</organism>
<dbReference type="Gene3D" id="1.10.150.240">
    <property type="entry name" value="Putative phosphatase, domain 2"/>
    <property type="match status" value="1"/>
</dbReference>
<dbReference type="InterPro" id="IPR006439">
    <property type="entry name" value="HAD-SF_hydro_IA"/>
</dbReference>
<dbReference type="Proteomes" id="UP000003089">
    <property type="component" value="Unassembled WGS sequence"/>
</dbReference>
<dbReference type="Gene3D" id="3.40.50.1000">
    <property type="entry name" value="HAD superfamily/HAD-like"/>
    <property type="match status" value="1"/>
</dbReference>
<dbReference type="PANTHER" id="PTHR43481:SF4">
    <property type="entry name" value="GLYCEROL-1-PHOSPHATE PHOSPHOHYDROLASE 1-RELATED"/>
    <property type="match status" value="1"/>
</dbReference>
<dbReference type="HOGENOM" id="CLU_045011_13_4_10"/>
<dbReference type="SFLD" id="SFLDG01129">
    <property type="entry name" value="C1.5:_HAD__Beta-PGM__Phosphata"/>
    <property type="match status" value="1"/>
</dbReference>
<dbReference type="AlphaFoldDB" id="I9GEM6"/>
<gene>
    <name evidence="1" type="ORF">HMPREF1068_03707</name>
</gene>
<dbReference type="InterPro" id="IPR023198">
    <property type="entry name" value="PGP-like_dom2"/>
</dbReference>
<keyword evidence="2" id="KW-1185">Reference proteome</keyword>
<dbReference type="InterPro" id="IPR041492">
    <property type="entry name" value="HAD_2"/>
</dbReference>
<dbReference type="SUPFAM" id="SSF56784">
    <property type="entry name" value="HAD-like"/>
    <property type="match status" value="1"/>
</dbReference>
<dbReference type="PANTHER" id="PTHR43481">
    <property type="entry name" value="FRUCTOSE-1-PHOSPHATE PHOSPHATASE"/>
    <property type="match status" value="1"/>
</dbReference>
<dbReference type="EMBL" id="AGXS01000025">
    <property type="protein sequence ID" value="EIY45054.1"/>
    <property type="molecule type" value="Genomic_DNA"/>
</dbReference>
<accession>I9GEM6</accession>
<dbReference type="STRING" id="997884.HMPREF1068_03707"/>
<keyword evidence="1" id="KW-0378">Hydrolase</keyword>
<dbReference type="NCBIfam" id="TIGR01509">
    <property type="entry name" value="HAD-SF-IA-v3"/>
    <property type="match status" value="1"/>
</dbReference>
<comment type="caution">
    <text evidence="1">The sequence shown here is derived from an EMBL/GenBank/DDBJ whole genome shotgun (WGS) entry which is preliminary data.</text>
</comment>
<reference evidence="1 2" key="1">
    <citation type="submission" date="2012-02" db="EMBL/GenBank/DDBJ databases">
        <title>The Genome Sequence of Bacteroides nordii CL02T12C05.</title>
        <authorList>
            <consortium name="The Broad Institute Genome Sequencing Platform"/>
            <person name="Earl A."/>
            <person name="Ward D."/>
            <person name="Feldgarden M."/>
            <person name="Gevers D."/>
            <person name="Zitomersky N.L."/>
            <person name="Coyne M.J."/>
            <person name="Comstock L.E."/>
            <person name="Young S.K."/>
            <person name="Zeng Q."/>
            <person name="Gargeya S."/>
            <person name="Fitzgerald M."/>
            <person name="Haas B."/>
            <person name="Abouelleil A."/>
            <person name="Alvarado L."/>
            <person name="Arachchi H.M."/>
            <person name="Berlin A."/>
            <person name="Chapman S.B."/>
            <person name="Gearin G."/>
            <person name="Goldberg J."/>
            <person name="Griggs A."/>
            <person name="Gujja S."/>
            <person name="Hansen M."/>
            <person name="Heiman D."/>
            <person name="Howarth C."/>
            <person name="Larimer J."/>
            <person name="Lui A."/>
            <person name="MacDonald P.J.P."/>
            <person name="McCowen C."/>
            <person name="Montmayeur A."/>
            <person name="Murphy C."/>
            <person name="Neiman D."/>
            <person name="Pearson M."/>
            <person name="Priest M."/>
            <person name="Roberts A."/>
            <person name="Saif S."/>
            <person name="Shea T."/>
            <person name="Sisk P."/>
            <person name="Stolte C."/>
            <person name="Sykes S."/>
            <person name="Wortman J."/>
            <person name="Nusbaum C."/>
            <person name="Birren B."/>
        </authorList>
    </citation>
    <scope>NUCLEOTIDE SEQUENCE [LARGE SCALE GENOMIC DNA]</scope>
    <source>
        <strain evidence="1 2">CL02T12C05</strain>
    </source>
</reference>
<dbReference type="InterPro" id="IPR051806">
    <property type="entry name" value="HAD-like_SPP"/>
</dbReference>
<dbReference type="InterPro" id="IPR036412">
    <property type="entry name" value="HAD-like_sf"/>
</dbReference>
<sequence>MQKKRNFVAQKSIGIKDMSQKEIHLKAVLFDMDGVLFNSMPYHAEAWHKVMQAHGLNLSREEAYLHEGRTGAGTINIVSQRQLGREATPDEIENIYHEKSEEFNKFPEPEPMPGAWELLQKIKEAGLVPMVVTGSGQRSLLDRLEHNFPNTFHPELMVTAFDVKHGKPHPEPYLMALEKGGFNVNEAIVIENAPLGVQAGIAAGIFTIAVNTGPLDNKVLLDAGANALYPSMQALCDGWTTFTNSLQGNKEADKKRK</sequence>
<dbReference type="SFLD" id="SFLDS00003">
    <property type="entry name" value="Haloacid_Dehalogenase"/>
    <property type="match status" value="1"/>
</dbReference>
<dbReference type="PATRIC" id="fig|997884.3.peg.3804"/>
<dbReference type="SFLD" id="SFLDG01135">
    <property type="entry name" value="C1.5.6:_HAD__Beta-PGM__Phospha"/>
    <property type="match status" value="1"/>
</dbReference>
<dbReference type="eggNOG" id="COG0637">
    <property type="taxonomic scope" value="Bacteria"/>
</dbReference>
<evidence type="ECO:0000313" key="2">
    <source>
        <dbReference type="Proteomes" id="UP000003089"/>
    </source>
</evidence>
<dbReference type="PRINTS" id="PR00413">
    <property type="entry name" value="HADHALOGNASE"/>
</dbReference>
<dbReference type="InterPro" id="IPR023214">
    <property type="entry name" value="HAD_sf"/>
</dbReference>
<dbReference type="CDD" id="cd07527">
    <property type="entry name" value="HAD_ScGPP-like"/>
    <property type="match status" value="1"/>
</dbReference>
<dbReference type="Pfam" id="PF13419">
    <property type="entry name" value="HAD_2"/>
    <property type="match status" value="1"/>
</dbReference>
<dbReference type="GO" id="GO:0050308">
    <property type="term" value="F:sugar-phosphatase activity"/>
    <property type="evidence" value="ECO:0007669"/>
    <property type="project" value="TreeGrafter"/>
</dbReference>
<proteinExistence type="predicted"/>
<protein>
    <submittedName>
        <fullName evidence="1">HAD hydrolase, family IA</fullName>
    </submittedName>
</protein>
<evidence type="ECO:0000313" key="1">
    <source>
        <dbReference type="EMBL" id="EIY45054.1"/>
    </source>
</evidence>
<name>I9GEM6_9BACE</name>